<sequence>MRLRGTKWFAWASIAGFLALKGTFGGFLEGDWVEGWFTVGAGAVVVTIGFLSRGRKNSRHAELPTPPKQVIPLLPLRETPRYGRTLVDPVSCPVPFVGREEETARLGAWLADPAGGPLMVVAGPPGVGKSRLMIEFARTREHEWRCGRLAPGPSRGLIAQLASAGQPALILVDEADLRGDVPLLLAELHGHRGRTPIRVIAEARRPGGLEARFGPVIRVGDPDDLDLCFAMALDAFEGEEREDMPTPPGPVFDVVDRARLAARPHAIPLLARERQKWTGGRFREAAVVVDLLVGERPEILQRISDMDGRPAARGGLMPGRVMGEPLRPVLVAARLLSEVAAARPGIIDVITRGLSWQDARRALWWLGIVAEESPEAAAAFLRLAASHDLLVPRAVCCLVGDAMAEPLAKLVAARQWDLAELDAVDSPDLPEAVRSALAAARETAT</sequence>
<evidence type="ECO:0000256" key="1">
    <source>
        <dbReference type="SAM" id="Phobius"/>
    </source>
</evidence>
<dbReference type="GO" id="GO:0005524">
    <property type="term" value="F:ATP binding"/>
    <property type="evidence" value="ECO:0007669"/>
    <property type="project" value="UniProtKB-KW"/>
</dbReference>
<evidence type="ECO:0000313" key="4">
    <source>
        <dbReference type="Proteomes" id="UP000308705"/>
    </source>
</evidence>
<evidence type="ECO:0000259" key="2">
    <source>
        <dbReference type="SMART" id="SM00382"/>
    </source>
</evidence>
<keyword evidence="4" id="KW-1185">Reference proteome</keyword>
<gene>
    <name evidence="3" type="ORF">FDA94_14900</name>
</gene>
<organism evidence="3 4">
    <name type="scientific">Herbidospora galbida</name>
    <dbReference type="NCBI Taxonomy" id="2575442"/>
    <lineage>
        <taxon>Bacteria</taxon>
        <taxon>Bacillati</taxon>
        <taxon>Actinomycetota</taxon>
        <taxon>Actinomycetes</taxon>
        <taxon>Streptosporangiales</taxon>
        <taxon>Streptosporangiaceae</taxon>
        <taxon>Herbidospora</taxon>
    </lineage>
</organism>
<accession>A0A4U3MI56</accession>
<comment type="caution">
    <text evidence="3">The sequence shown here is derived from an EMBL/GenBank/DDBJ whole genome shotgun (WGS) entry which is preliminary data.</text>
</comment>
<dbReference type="Pfam" id="PF13191">
    <property type="entry name" value="AAA_16"/>
    <property type="match status" value="1"/>
</dbReference>
<keyword evidence="3" id="KW-0547">Nucleotide-binding</keyword>
<dbReference type="RefSeq" id="WP_137247649.1">
    <property type="nucleotide sequence ID" value="NZ_SZQA01000012.1"/>
</dbReference>
<reference evidence="3 4" key="1">
    <citation type="submission" date="2019-04" db="EMBL/GenBank/DDBJ databases">
        <title>Herbidospora sp. NEAU-GS14.nov., a novel actinomycete isolated from soil.</title>
        <authorList>
            <person name="Han L."/>
        </authorList>
    </citation>
    <scope>NUCLEOTIDE SEQUENCE [LARGE SCALE GENOMIC DNA]</scope>
    <source>
        <strain evidence="3 4">NEAU-GS14</strain>
    </source>
</reference>
<dbReference type="InterPro" id="IPR003593">
    <property type="entry name" value="AAA+_ATPase"/>
</dbReference>
<evidence type="ECO:0000313" key="3">
    <source>
        <dbReference type="EMBL" id="TKK88192.1"/>
    </source>
</evidence>
<dbReference type="SUPFAM" id="SSF52540">
    <property type="entry name" value="P-loop containing nucleoside triphosphate hydrolases"/>
    <property type="match status" value="1"/>
</dbReference>
<dbReference type="EMBL" id="SZQA01000012">
    <property type="protein sequence ID" value="TKK88192.1"/>
    <property type="molecule type" value="Genomic_DNA"/>
</dbReference>
<proteinExistence type="predicted"/>
<dbReference type="Gene3D" id="3.40.50.300">
    <property type="entry name" value="P-loop containing nucleotide triphosphate hydrolases"/>
    <property type="match status" value="1"/>
</dbReference>
<keyword evidence="3" id="KW-0067">ATP-binding</keyword>
<dbReference type="AlphaFoldDB" id="A0A4U3MI56"/>
<dbReference type="Proteomes" id="UP000308705">
    <property type="component" value="Unassembled WGS sequence"/>
</dbReference>
<dbReference type="InterPro" id="IPR041664">
    <property type="entry name" value="AAA_16"/>
</dbReference>
<keyword evidence="1" id="KW-1133">Transmembrane helix</keyword>
<dbReference type="OrthoDB" id="3518270at2"/>
<keyword evidence="1" id="KW-0812">Transmembrane</keyword>
<feature type="transmembrane region" description="Helical" evidence="1">
    <location>
        <begin position="35"/>
        <end position="52"/>
    </location>
</feature>
<keyword evidence="1" id="KW-0472">Membrane</keyword>
<feature type="domain" description="AAA+ ATPase" evidence="2">
    <location>
        <begin position="115"/>
        <end position="223"/>
    </location>
</feature>
<protein>
    <submittedName>
        <fullName evidence="3">ATP-binding protein</fullName>
    </submittedName>
</protein>
<dbReference type="SMART" id="SM00382">
    <property type="entry name" value="AAA"/>
    <property type="match status" value="1"/>
</dbReference>
<dbReference type="InterPro" id="IPR027417">
    <property type="entry name" value="P-loop_NTPase"/>
</dbReference>
<name>A0A4U3MI56_9ACTN</name>